<keyword evidence="8" id="KW-1185">Reference proteome</keyword>
<evidence type="ECO:0000256" key="5">
    <source>
        <dbReference type="ARBA" id="ARBA00023136"/>
    </source>
</evidence>
<dbReference type="PANTHER" id="PTHR11266">
    <property type="entry name" value="PEROXISOMAL MEMBRANE PROTEIN 2, PXMP2 MPV17"/>
    <property type="match status" value="1"/>
</dbReference>
<name>A0A9Q0MU32_9DIPT</name>
<dbReference type="InterPro" id="IPR007248">
    <property type="entry name" value="Mpv17_PMP22"/>
</dbReference>
<evidence type="ECO:0000313" key="7">
    <source>
        <dbReference type="EMBL" id="KAJ6637119.1"/>
    </source>
</evidence>
<organism evidence="7 8">
    <name type="scientific">Pseudolycoriella hygida</name>
    <dbReference type="NCBI Taxonomy" id="35572"/>
    <lineage>
        <taxon>Eukaryota</taxon>
        <taxon>Metazoa</taxon>
        <taxon>Ecdysozoa</taxon>
        <taxon>Arthropoda</taxon>
        <taxon>Hexapoda</taxon>
        <taxon>Insecta</taxon>
        <taxon>Pterygota</taxon>
        <taxon>Neoptera</taxon>
        <taxon>Endopterygota</taxon>
        <taxon>Diptera</taxon>
        <taxon>Nematocera</taxon>
        <taxon>Sciaroidea</taxon>
        <taxon>Sciaridae</taxon>
        <taxon>Pseudolycoriella</taxon>
    </lineage>
</organism>
<feature type="transmembrane region" description="Helical" evidence="6">
    <location>
        <begin position="176"/>
        <end position="193"/>
    </location>
</feature>
<dbReference type="Proteomes" id="UP001151699">
    <property type="component" value="Chromosome X"/>
</dbReference>
<gene>
    <name evidence="7" type="primary">mpv17l2_2</name>
    <name evidence="7" type="ORF">Bhyg_09845</name>
</gene>
<sequence length="197" mass="22864">MKLFTSLLRKGLQVSGTKPGIPKVRQESVLFGKYLLATNTISSGFLMVAGDLLVQEFEYQHGTLKNRYDWKRSGKMFIVGSIQGPLHHYFYKWLDNSMKLVSVANVTKKILLDQVVLSPVIILAFLYPAGWLNNQSTSQCNEEVIAKFGKIYVIDWCLWPPSQFINFYFLDPKYRVIYVNFVTMIYNVFLSYIKYEK</sequence>
<evidence type="ECO:0000256" key="2">
    <source>
        <dbReference type="ARBA" id="ARBA00006824"/>
    </source>
</evidence>
<evidence type="ECO:0000256" key="6">
    <source>
        <dbReference type="RuleBase" id="RU363053"/>
    </source>
</evidence>
<dbReference type="EMBL" id="WJQU01000003">
    <property type="protein sequence ID" value="KAJ6637119.1"/>
    <property type="molecule type" value="Genomic_DNA"/>
</dbReference>
<feature type="transmembrane region" description="Helical" evidence="6">
    <location>
        <begin position="111"/>
        <end position="130"/>
    </location>
</feature>
<dbReference type="AlphaFoldDB" id="A0A9Q0MU32"/>
<evidence type="ECO:0000256" key="1">
    <source>
        <dbReference type="ARBA" id="ARBA00004141"/>
    </source>
</evidence>
<keyword evidence="5 6" id="KW-0472">Membrane</keyword>
<accession>A0A9Q0MU32</accession>
<comment type="caution">
    <text evidence="7">The sequence shown here is derived from an EMBL/GenBank/DDBJ whole genome shotgun (WGS) entry which is preliminary data.</text>
</comment>
<dbReference type="PANTHER" id="PTHR11266:SF81">
    <property type="entry name" value="GH12661P-RELATED"/>
    <property type="match status" value="1"/>
</dbReference>
<evidence type="ECO:0000256" key="3">
    <source>
        <dbReference type="ARBA" id="ARBA00022692"/>
    </source>
</evidence>
<evidence type="ECO:0000313" key="8">
    <source>
        <dbReference type="Proteomes" id="UP001151699"/>
    </source>
</evidence>
<protein>
    <submittedName>
        <fullName evidence="7">Mpv17-like protein 2</fullName>
    </submittedName>
</protein>
<dbReference type="GO" id="GO:0016020">
    <property type="term" value="C:membrane"/>
    <property type="evidence" value="ECO:0007669"/>
    <property type="project" value="UniProtKB-SubCell"/>
</dbReference>
<comment type="similarity">
    <text evidence="2 6">Belongs to the peroxisomal membrane protein PXMP2/4 family.</text>
</comment>
<evidence type="ECO:0000256" key="4">
    <source>
        <dbReference type="ARBA" id="ARBA00022989"/>
    </source>
</evidence>
<dbReference type="GO" id="GO:0005739">
    <property type="term" value="C:mitochondrion"/>
    <property type="evidence" value="ECO:0007669"/>
    <property type="project" value="TreeGrafter"/>
</dbReference>
<proteinExistence type="inferred from homology"/>
<keyword evidence="3 6" id="KW-0812">Transmembrane</keyword>
<dbReference type="OrthoDB" id="10267969at2759"/>
<dbReference type="GO" id="GO:0061668">
    <property type="term" value="P:mitochondrial ribosome assembly"/>
    <property type="evidence" value="ECO:0007669"/>
    <property type="project" value="TreeGrafter"/>
</dbReference>
<keyword evidence="4 6" id="KW-1133">Transmembrane helix</keyword>
<dbReference type="Pfam" id="PF04117">
    <property type="entry name" value="Mpv17_PMP22"/>
    <property type="match status" value="1"/>
</dbReference>
<reference evidence="7" key="1">
    <citation type="submission" date="2022-07" db="EMBL/GenBank/DDBJ databases">
        <authorList>
            <person name="Trinca V."/>
            <person name="Uliana J.V.C."/>
            <person name="Torres T.T."/>
            <person name="Ward R.J."/>
            <person name="Monesi N."/>
        </authorList>
    </citation>
    <scope>NUCLEOTIDE SEQUENCE</scope>
    <source>
        <strain evidence="7">HSMRA1968</strain>
        <tissue evidence="7">Whole embryos</tissue>
    </source>
</reference>
<comment type="subcellular location">
    <subcellularLocation>
        <location evidence="1">Membrane</location>
        <topology evidence="1">Multi-pass membrane protein</topology>
    </subcellularLocation>
</comment>